<evidence type="ECO:0000256" key="5">
    <source>
        <dbReference type="SAM" id="Phobius"/>
    </source>
</evidence>
<dbReference type="InterPro" id="IPR035976">
    <property type="entry name" value="Sushi/SCR/CCP_sf"/>
</dbReference>
<evidence type="ECO:0000256" key="3">
    <source>
        <dbReference type="PROSITE-ProRule" id="PRU00302"/>
    </source>
</evidence>
<dbReference type="CDD" id="cd00033">
    <property type="entry name" value="CCP"/>
    <property type="match status" value="1"/>
</dbReference>
<dbReference type="InterPro" id="IPR002889">
    <property type="entry name" value="WSC_carb-bd"/>
</dbReference>
<reference evidence="9" key="2">
    <citation type="submission" date="2021-01" db="UniProtKB">
        <authorList>
            <consortium name="EnsemblMetazoa"/>
        </authorList>
    </citation>
    <scope>IDENTIFICATION</scope>
</reference>
<dbReference type="GeneID" id="756768"/>
<dbReference type="PROSITE" id="PS50923">
    <property type="entry name" value="SUSHI"/>
    <property type="match status" value="1"/>
</dbReference>
<dbReference type="SUPFAM" id="SSF56487">
    <property type="entry name" value="SRCR-like"/>
    <property type="match status" value="1"/>
</dbReference>
<dbReference type="PRINTS" id="PR00258">
    <property type="entry name" value="SPERACTRCPTR"/>
</dbReference>
<evidence type="ECO:0000313" key="9">
    <source>
        <dbReference type="EnsemblMetazoa" id="XP_001196501"/>
    </source>
</evidence>
<dbReference type="EnsemblMetazoa" id="XM_001196501">
    <property type="protein sequence ID" value="XP_001196501"/>
    <property type="gene ID" value="LOC756768"/>
</dbReference>
<dbReference type="Gene3D" id="2.10.70.10">
    <property type="entry name" value="Complement Module, domain 1"/>
    <property type="match status" value="1"/>
</dbReference>
<evidence type="ECO:0000259" key="8">
    <source>
        <dbReference type="PROSITE" id="PS51212"/>
    </source>
</evidence>
<dbReference type="SMART" id="SM00032">
    <property type="entry name" value="CCP"/>
    <property type="match status" value="1"/>
</dbReference>
<dbReference type="Gene3D" id="3.10.250.10">
    <property type="entry name" value="SRCR-like domain"/>
    <property type="match status" value="1"/>
</dbReference>
<dbReference type="PANTHER" id="PTHR48071">
    <property type="entry name" value="SRCR DOMAIN-CONTAINING PROTEIN"/>
    <property type="match status" value="1"/>
</dbReference>
<protein>
    <submittedName>
        <fullName evidence="9">Uncharacterized protein</fullName>
    </submittedName>
</protein>
<keyword evidence="5" id="KW-0812">Transmembrane</keyword>
<reference evidence="10" key="1">
    <citation type="submission" date="2015-02" db="EMBL/GenBank/DDBJ databases">
        <title>Genome sequencing for Strongylocentrotus purpuratus.</title>
        <authorList>
            <person name="Murali S."/>
            <person name="Liu Y."/>
            <person name="Vee V."/>
            <person name="English A."/>
            <person name="Wang M."/>
            <person name="Skinner E."/>
            <person name="Han Y."/>
            <person name="Muzny D.M."/>
            <person name="Worley K.C."/>
            <person name="Gibbs R.A."/>
        </authorList>
    </citation>
    <scope>NUCLEOTIDE SEQUENCE</scope>
</reference>
<accession>A0A7M7G059</accession>
<dbReference type="Pfam" id="PF00530">
    <property type="entry name" value="SRCR"/>
    <property type="match status" value="1"/>
</dbReference>
<feature type="transmembrane region" description="Helical" evidence="5">
    <location>
        <begin position="330"/>
        <end position="354"/>
    </location>
</feature>
<feature type="domain" description="SRCR" evidence="6">
    <location>
        <begin position="33"/>
        <end position="140"/>
    </location>
</feature>
<dbReference type="SUPFAM" id="SSF57535">
    <property type="entry name" value="Complement control module/SCR domain"/>
    <property type="match status" value="1"/>
</dbReference>
<evidence type="ECO:0000259" key="6">
    <source>
        <dbReference type="PROSITE" id="PS50287"/>
    </source>
</evidence>
<sequence>MELRIVSVPWKIWWNLFSAVILVLQFKRSFGELRLGGGSTAREGRLEVAYENNIQPGKWASVCGDGWTNEDAIVACNEAGFPGPAVAIRHAKEKYGESYLNVMLTNVNCNPEAPSLLECRNTSADARPCRTGREAGAICQMPGYEGCYKMVEVSLKSDAFMISKNMTLDTCMGFCMNRTIRFSGVSVDHCHCWNYMPNTTTELMAVAHHHCIQHCPANPLQVCGGTKGVLKTFAVYDTFVGFCNDPGDIMNGFRDSDWFQFGSLVTFQCDEGYVLEGSHNLTCIESGPGYDWNDASPICARLIVTTPPPTMLTGEGGILTDLNGEQKLEVLYVGIVGGSVGLLLLIVIIAFAIACCKSRKKKVKTLINEDDEEAQMSRLSKKKRKKSKKTKKVKKKHKERDIDEKDKDELELEIDSEDDGDNADEPDKDDYDEEESNVNENKANAKLDVGPIATADLSYYQTEQDQTSKNKNKPLPSARGQGRPTSSSKPAKFNFIETDQRKNSKRSRGGMMKNVLFVKGKGDNASDVLLTDPY</sequence>
<keyword evidence="5" id="KW-0472">Membrane</keyword>
<dbReference type="SMART" id="SM00321">
    <property type="entry name" value="WSC"/>
    <property type="match status" value="1"/>
</dbReference>
<dbReference type="PROSITE" id="PS51212">
    <property type="entry name" value="WSC"/>
    <property type="match status" value="1"/>
</dbReference>
<feature type="compositionally biased region" description="Basic residues" evidence="4">
    <location>
        <begin position="379"/>
        <end position="398"/>
    </location>
</feature>
<name>A0A7M7G059_STRPU</name>
<feature type="compositionally biased region" description="Basic and acidic residues" evidence="4">
    <location>
        <begin position="399"/>
        <end position="408"/>
    </location>
</feature>
<dbReference type="KEGG" id="spu:756768"/>
<dbReference type="PANTHER" id="PTHR48071:SF18">
    <property type="entry name" value="DELETED IN MALIGNANT BRAIN TUMORS 1 PROTEIN-RELATED"/>
    <property type="match status" value="1"/>
</dbReference>
<evidence type="ECO:0000313" key="10">
    <source>
        <dbReference type="Proteomes" id="UP000007110"/>
    </source>
</evidence>
<dbReference type="GO" id="GO:0016020">
    <property type="term" value="C:membrane"/>
    <property type="evidence" value="ECO:0007669"/>
    <property type="project" value="InterPro"/>
</dbReference>
<keyword evidence="1 2" id="KW-1015">Disulfide bond</keyword>
<feature type="domain" description="Sushi" evidence="7">
    <location>
        <begin position="241"/>
        <end position="301"/>
    </location>
</feature>
<dbReference type="AlphaFoldDB" id="A0A7M7G059"/>
<keyword evidence="3" id="KW-0768">Sushi</keyword>
<keyword evidence="5" id="KW-1133">Transmembrane helix</keyword>
<dbReference type="OrthoDB" id="9986744at2759"/>
<dbReference type="InterPro" id="IPR000436">
    <property type="entry name" value="Sushi_SCR_CCP_dom"/>
</dbReference>
<keyword evidence="10" id="KW-1185">Reference proteome</keyword>
<dbReference type="PROSITE" id="PS50287">
    <property type="entry name" value="SRCR_2"/>
    <property type="match status" value="1"/>
</dbReference>
<dbReference type="FunFam" id="3.10.250.10:FF:000045">
    <property type="entry name" value="neurotrypsin-like isoform X1"/>
    <property type="match status" value="1"/>
</dbReference>
<feature type="disulfide bond" evidence="2">
    <location>
        <begin position="109"/>
        <end position="119"/>
    </location>
</feature>
<dbReference type="InterPro" id="IPR001190">
    <property type="entry name" value="SRCR"/>
</dbReference>
<feature type="compositionally biased region" description="Acidic residues" evidence="4">
    <location>
        <begin position="409"/>
        <end position="437"/>
    </location>
</feature>
<feature type="region of interest" description="Disordered" evidence="4">
    <location>
        <begin position="372"/>
        <end position="511"/>
    </location>
</feature>
<organism evidence="9 10">
    <name type="scientific">Strongylocentrotus purpuratus</name>
    <name type="common">Purple sea urchin</name>
    <dbReference type="NCBI Taxonomy" id="7668"/>
    <lineage>
        <taxon>Eukaryota</taxon>
        <taxon>Metazoa</taxon>
        <taxon>Echinodermata</taxon>
        <taxon>Eleutherozoa</taxon>
        <taxon>Echinozoa</taxon>
        <taxon>Echinoidea</taxon>
        <taxon>Euechinoidea</taxon>
        <taxon>Echinacea</taxon>
        <taxon>Camarodonta</taxon>
        <taxon>Echinidea</taxon>
        <taxon>Strongylocentrotidae</taxon>
        <taxon>Strongylocentrotus</taxon>
    </lineage>
</organism>
<dbReference type="RefSeq" id="XP_001196501.2">
    <property type="nucleotide sequence ID" value="XM_001196501.4"/>
</dbReference>
<dbReference type="InterPro" id="IPR036772">
    <property type="entry name" value="SRCR-like_dom_sf"/>
</dbReference>
<dbReference type="InParanoid" id="A0A7M7G059"/>
<dbReference type="Proteomes" id="UP000007110">
    <property type="component" value="Unassembled WGS sequence"/>
</dbReference>
<dbReference type="Pfam" id="PF01822">
    <property type="entry name" value="WSC"/>
    <property type="match status" value="1"/>
</dbReference>
<feature type="domain" description="WSC" evidence="8">
    <location>
        <begin position="141"/>
        <end position="239"/>
    </location>
</feature>
<dbReference type="Pfam" id="PF00084">
    <property type="entry name" value="Sushi"/>
    <property type="match status" value="1"/>
</dbReference>
<comment type="caution">
    <text evidence="2">Lacks conserved residue(s) required for the propagation of feature annotation.</text>
</comment>
<evidence type="ECO:0000256" key="4">
    <source>
        <dbReference type="SAM" id="MobiDB-lite"/>
    </source>
</evidence>
<evidence type="ECO:0000256" key="1">
    <source>
        <dbReference type="ARBA" id="ARBA00023157"/>
    </source>
</evidence>
<evidence type="ECO:0000259" key="7">
    <source>
        <dbReference type="PROSITE" id="PS50923"/>
    </source>
</evidence>
<feature type="compositionally biased region" description="Polar residues" evidence="4">
    <location>
        <begin position="459"/>
        <end position="469"/>
    </location>
</feature>
<evidence type="ECO:0000256" key="2">
    <source>
        <dbReference type="PROSITE-ProRule" id="PRU00196"/>
    </source>
</evidence>
<dbReference type="SMART" id="SM00202">
    <property type="entry name" value="SR"/>
    <property type="match status" value="1"/>
</dbReference>
<proteinExistence type="predicted"/>
<dbReference type="OMA" id="WKDVCHR"/>